<keyword evidence="3 5" id="KW-0949">S-adenosyl-L-methionine</keyword>
<keyword evidence="1 5" id="KW-0489">Methyltransferase</keyword>
<feature type="compositionally biased region" description="Basic and acidic residues" evidence="6">
    <location>
        <begin position="18"/>
        <end position="27"/>
    </location>
</feature>
<dbReference type="PRINTS" id="PR02008">
    <property type="entry name" value="RCMTFAMILY"/>
</dbReference>
<dbReference type="RefSeq" id="XP_067818373.1">
    <property type="nucleotide sequence ID" value="XM_067963639.1"/>
</dbReference>
<organism evidence="8 9">
    <name type="scientific">Bremia lactucae</name>
    <name type="common">Lettuce downy mildew</name>
    <dbReference type="NCBI Taxonomy" id="4779"/>
    <lineage>
        <taxon>Eukaryota</taxon>
        <taxon>Sar</taxon>
        <taxon>Stramenopiles</taxon>
        <taxon>Oomycota</taxon>
        <taxon>Peronosporomycetes</taxon>
        <taxon>Peronosporales</taxon>
        <taxon>Peronosporaceae</taxon>
        <taxon>Bremia</taxon>
    </lineage>
</organism>
<evidence type="ECO:0000313" key="9">
    <source>
        <dbReference type="Proteomes" id="UP000294530"/>
    </source>
</evidence>
<comment type="caution">
    <text evidence="8">The sequence shown here is derived from an EMBL/GenBank/DDBJ whole genome shotgun (WGS) entry which is preliminary data.</text>
</comment>
<evidence type="ECO:0000256" key="5">
    <source>
        <dbReference type="PROSITE-ProRule" id="PRU01023"/>
    </source>
</evidence>
<dbReference type="PANTHER" id="PTHR22808:SF1">
    <property type="entry name" value="RNA CYTOSINE-C(5)-METHYLTRANSFERASE NSUN2-RELATED"/>
    <property type="match status" value="1"/>
</dbReference>
<feature type="region of interest" description="Disordered" evidence="6">
    <location>
        <begin position="1"/>
        <end position="55"/>
    </location>
</feature>
<dbReference type="GO" id="GO:0008173">
    <property type="term" value="F:RNA methyltransferase activity"/>
    <property type="evidence" value="ECO:0007669"/>
    <property type="project" value="InterPro"/>
</dbReference>
<evidence type="ECO:0000256" key="1">
    <source>
        <dbReference type="ARBA" id="ARBA00022603"/>
    </source>
</evidence>
<dbReference type="KEGG" id="blac:94349310"/>
<comment type="caution">
    <text evidence="5">Lacks conserved residue(s) required for the propagation of feature annotation.</text>
</comment>
<dbReference type="OrthoDB" id="6093671at2759"/>
<reference evidence="8 9" key="1">
    <citation type="journal article" date="2021" name="Genome Biol.">
        <title>AFLAP: assembly-free linkage analysis pipeline using k-mers from genome sequencing data.</title>
        <authorList>
            <person name="Fletcher K."/>
            <person name="Zhang L."/>
            <person name="Gil J."/>
            <person name="Han R."/>
            <person name="Cavanaugh K."/>
            <person name="Michelmore R."/>
        </authorList>
    </citation>
    <scope>NUCLEOTIDE SEQUENCE [LARGE SCALE GENOMIC DNA]</scope>
    <source>
        <strain evidence="8 9">SF5</strain>
    </source>
</reference>
<proteinExistence type="inferred from homology"/>
<dbReference type="AlphaFoldDB" id="A0A976FLU8"/>
<evidence type="ECO:0000256" key="6">
    <source>
        <dbReference type="SAM" id="MobiDB-lite"/>
    </source>
</evidence>
<keyword evidence="9" id="KW-1185">Reference proteome</keyword>
<dbReference type="Gene3D" id="3.40.50.150">
    <property type="entry name" value="Vaccinia Virus protein VP39"/>
    <property type="match status" value="1"/>
</dbReference>
<feature type="compositionally biased region" description="Basic residues" evidence="6">
    <location>
        <begin position="7"/>
        <end position="17"/>
    </location>
</feature>
<dbReference type="PROSITE" id="PS51686">
    <property type="entry name" value="SAM_MT_RSMB_NOP"/>
    <property type="match status" value="1"/>
</dbReference>
<sequence length="745" mass="83499">MGGRSRAALRREKKKKLTRELASEATDKVTTTDATRRQVHYQSTSCDSDSESSNDMNRAATIPLLSLEHGNNVRDFIKEMNAQQNIVGKRAQAVVQRYAVDQRKKRFREEKAEKIVWRKFDRENRAFEKYYEECLGLKKHDFARFLACLKEPLPVYLRVNGNYTSLSEIVTGSLELDFNMKRVTVPTPVGGGEMHVQLSPEAWVPQRRLWKITVDSKEFRKNEGLQSLRSFVKAQGNLGTLLRQDPAATVLPAFLDIHPGQRVLDLCGGGDHRAPIVEEYLCLVSTGLETALEKNLLLINERDATAAASAVRNLTRTLPLARDLIVTVHKPEEFPVPEIPEALFDRIICCPPCSGDGLIRKLPEKWRTWSPEQGLAFHPSQLGLTDHAMTLLRIGGTLLYSTRSLNPIENEAVVAEIIRRSKGALELVDTNTILEGLKRSHGRTKWTVLDLASWSEAPEDERHRLRPSMWPPSSEECNEMHLNRCVRLLPHQNDTHGLFLAVIRKVRATQKAALTIGPALPPKSKPMLRNYAMKKIQAKAEKAFSSFTSIDQESLASIQSFFALCSKPTFLIRAGMARQKRAVHVVTPALADLVTRELRGRLCIYHAGVHALRPCAGVDAVSHELTDNGARVLLPAMKAQVLSLSLNEFTSFLQAREMWLKNVDERARLQLVEMSEGSFAMVLDDMEPTQTRDRDIVLTVVKRHNSCSIVSSAAAIARVKALLDELNAADEGGEDGYDSLEFEGE</sequence>
<accession>A0A976FLU8</accession>
<name>A0A976FLU8_BRELC</name>
<keyword evidence="2 5" id="KW-0808">Transferase</keyword>
<evidence type="ECO:0000256" key="3">
    <source>
        <dbReference type="ARBA" id="ARBA00022691"/>
    </source>
</evidence>
<protein>
    <recommendedName>
        <fullName evidence="7">SAM-dependent MTase RsmB/NOP-type domain-containing protein</fullName>
    </recommendedName>
</protein>
<evidence type="ECO:0000259" key="7">
    <source>
        <dbReference type="PROSITE" id="PS51686"/>
    </source>
</evidence>
<evidence type="ECO:0000313" key="8">
    <source>
        <dbReference type="EMBL" id="TDH68874.1"/>
    </source>
</evidence>
<dbReference type="InterPro" id="IPR001678">
    <property type="entry name" value="MeTrfase_RsmB-F_NOP2_dom"/>
</dbReference>
<keyword evidence="4 5" id="KW-0694">RNA-binding</keyword>
<feature type="domain" description="SAM-dependent MTase RsmB/NOP-type" evidence="7">
    <location>
        <begin position="145"/>
        <end position="506"/>
    </location>
</feature>
<dbReference type="EMBL" id="SHOA02000016">
    <property type="protein sequence ID" value="TDH68874.1"/>
    <property type="molecule type" value="Genomic_DNA"/>
</dbReference>
<feature type="compositionally biased region" description="Low complexity" evidence="6">
    <location>
        <begin position="43"/>
        <end position="55"/>
    </location>
</feature>
<dbReference type="GeneID" id="94349310"/>
<dbReference type="InterPro" id="IPR049560">
    <property type="entry name" value="MeTrfase_RsmB-F_NOP2_cat"/>
</dbReference>
<dbReference type="SUPFAM" id="SSF53335">
    <property type="entry name" value="S-adenosyl-L-methionine-dependent methyltransferases"/>
    <property type="match status" value="1"/>
</dbReference>
<dbReference type="GO" id="GO:0001510">
    <property type="term" value="P:RNA methylation"/>
    <property type="evidence" value="ECO:0007669"/>
    <property type="project" value="InterPro"/>
</dbReference>
<evidence type="ECO:0000256" key="2">
    <source>
        <dbReference type="ARBA" id="ARBA00022679"/>
    </source>
</evidence>
<dbReference type="InterPro" id="IPR029063">
    <property type="entry name" value="SAM-dependent_MTases_sf"/>
</dbReference>
<feature type="binding site" evidence="5">
    <location>
        <position position="301"/>
    </location>
    <ligand>
        <name>S-adenosyl-L-methionine</name>
        <dbReference type="ChEBI" id="CHEBI:59789"/>
    </ligand>
</feature>
<dbReference type="Proteomes" id="UP000294530">
    <property type="component" value="Unassembled WGS sequence"/>
</dbReference>
<dbReference type="Pfam" id="PF01189">
    <property type="entry name" value="Methyltr_RsmB-F"/>
    <property type="match status" value="1"/>
</dbReference>
<gene>
    <name evidence="8" type="ORF">CCR75_005559</name>
</gene>
<dbReference type="GO" id="GO:0003723">
    <property type="term" value="F:RNA binding"/>
    <property type="evidence" value="ECO:0007669"/>
    <property type="project" value="UniProtKB-UniRule"/>
</dbReference>
<evidence type="ECO:0000256" key="4">
    <source>
        <dbReference type="ARBA" id="ARBA00022884"/>
    </source>
</evidence>
<dbReference type="PANTHER" id="PTHR22808">
    <property type="entry name" value="NCL1 YEAST -RELATED NOL1/NOP2/FMU SUN DOMAIN-CONTAINING"/>
    <property type="match status" value="1"/>
</dbReference>
<comment type="similarity">
    <text evidence="5">Belongs to the class I-like SAM-binding methyltransferase superfamily. RsmB/NOP family.</text>
</comment>
<dbReference type="InterPro" id="IPR023267">
    <property type="entry name" value="RCMT"/>
</dbReference>